<dbReference type="Proteomes" id="UP000193144">
    <property type="component" value="Unassembled WGS sequence"/>
</dbReference>
<gene>
    <name evidence="2" type="ORF">BCR34DRAFT_593410</name>
</gene>
<organism evidence="2 3">
    <name type="scientific">Clohesyomyces aquaticus</name>
    <dbReference type="NCBI Taxonomy" id="1231657"/>
    <lineage>
        <taxon>Eukaryota</taxon>
        <taxon>Fungi</taxon>
        <taxon>Dikarya</taxon>
        <taxon>Ascomycota</taxon>
        <taxon>Pezizomycotina</taxon>
        <taxon>Dothideomycetes</taxon>
        <taxon>Pleosporomycetidae</taxon>
        <taxon>Pleosporales</taxon>
        <taxon>Lindgomycetaceae</taxon>
        <taxon>Clohesyomyces</taxon>
    </lineage>
</organism>
<proteinExistence type="predicted"/>
<evidence type="ECO:0000256" key="1">
    <source>
        <dbReference type="SAM" id="Phobius"/>
    </source>
</evidence>
<dbReference type="EMBL" id="MCFA01000229">
    <property type="protein sequence ID" value="ORX97675.1"/>
    <property type="molecule type" value="Genomic_DNA"/>
</dbReference>
<sequence length="191" mass="21355">MVGDRLLLGAVNLRSALVAELIPTESYRRYSCLSQPSDDRLSSLYHIGCVQGIRSKKENWLVQLTNCDRRWPARPLFVGIWLLRNGCPSDDMQNHVAFAEFIMGGLIQLLLLLVLSTLAFGYCCGSHHLEERSQPHEDGGIELANVLVIISCFVFLTVTLPLHYLQAVRTQSIRMDGKVHGVNRASYAASE</sequence>
<accession>A0A1Y1YI78</accession>
<keyword evidence="1" id="KW-0812">Transmembrane</keyword>
<keyword evidence="1" id="KW-1133">Transmembrane helix</keyword>
<reference evidence="2 3" key="1">
    <citation type="submission" date="2016-07" db="EMBL/GenBank/DDBJ databases">
        <title>Pervasive Adenine N6-methylation of Active Genes in Fungi.</title>
        <authorList>
            <consortium name="DOE Joint Genome Institute"/>
            <person name="Mondo S.J."/>
            <person name="Dannebaum R.O."/>
            <person name="Kuo R.C."/>
            <person name="Labutti K."/>
            <person name="Haridas S."/>
            <person name="Kuo A."/>
            <person name="Salamov A."/>
            <person name="Ahrendt S.R."/>
            <person name="Lipzen A."/>
            <person name="Sullivan W."/>
            <person name="Andreopoulos W.B."/>
            <person name="Clum A."/>
            <person name="Lindquist E."/>
            <person name="Daum C."/>
            <person name="Ramamoorthy G.K."/>
            <person name="Gryganskyi A."/>
            <person name="Culley D."/>
            <person name="Magnuson J.K."/>
            <person name="James T.Y."/>
            <person name="O'Malley M.A."/>
            <person name="Stajich J.E."/>
            <person name="Spatafora J.W."/>
            <person name="Visel A."/>
            <person name="Grigoriev I.V."/>
        </authorList>
    </citation>
    <scope>NUCLEOTIDE SEQUENCE [LARGE SCALE GENOMIC DNA]</scope>
    <source>
        <strain evidence="2 3">CBS 115471</strain>
    </source>
</reference>
<dbReference type="AlphaFoldDB" id="A0A1Y1YI78"/>
<evidence type="ECO:0000313" key="2">
    <source>
        <dbReference type="EMBL" id="ORX97675.1"/>
    </source>
</evidence>
<protein>
    <submittedName>
        <fullName evidence="2">Uncharacterized protein</fullName>
    </submittedName>
</protein>
<keyword evidence="1" id="KW-0472">Membrane</keyword>
<evidence type="ECO:0000313" key="3">
    <source>
        <dbReference type="Proteomes" id="UP000193144"/>
    </source>
</evidence>
<keyword evidence="3" id="KW-1185">Reference proteome</keyword>
<feature type="transmembrane region" description="Helical" evidence="1">
    <location>
        <begin position="143"/>
        <end position="165"/>
    </location>
</feature>
<name>A0A1Y1YI78_9PLEO</name>
<feature type="transmembrane region" description="Helical" evidence="1">
    <location>
        <begin position="101"/>
        <end position="123"/>
    </location>
</feature>
<comment type="caution">
    <text evidence="2">The sequence shown here is derived from an EMBL/GenBank/DDBJ whole genome shotgun (WGS) entry which is preliminary data.</text>
</comment>